<reference evidence="3" key="1">
    <citation type="submission" date="2020-11" db="EMBL/GenBank/DDBJ databases">
        <title>Chlorella ohadii genome sequencing and assembly.</title>
        <authorList>
            <person name="Murik O."/>
            <person name="Treves H."/>
            <person name="Kedem I."/>
            <person name="Shotland Y."/>
            <person name="Kaplan A."/>
        </authorList>
    </citation>
    <scope>NUCLEOTIDE SEQUENCE</scope>
    <source>
        <strain evidence="3">1</strain>
    </source>
</reference>
<proteinExistence type="predicted"/>
<feature type="region of interest" description="Disordered" evidence="1">
    <location>
        <begin position="77"/>
        <end position="112"/>
    </location>
</feature>
<feature type="chain" id="PRO_5042005630" evidence="2">
    <location>
        <begin position="24"/>
        <end position="261"/>
    </location>
</feature>
<accession>A0AAD5DT85</accession>
<keyword evidence="2" id="KW-0732">Signal</keyword>
<keyword evidence="4" id="KW-1185">Reference proteome</keyword>
<protein>
    <submittedName>
        <fullName evidence="3">Uncharacterized protein</fullName>
    </submittedName>
</protein>
<dbReference type="Proteomes" id="UP001205105">
    <property type="component" value="Unassembled WGS sequence"/>
</dbReference>
<evidence type="ECO:0000313" key="4">
    <source>
        <dbReference type="Proteomes" id="UP001205105"/>
    </source>
</evidence>
<organism evidence="3 4">
    <name type="scientific">Chlorella ohadii</name>
    <dbReference type="NCBI Taxonomy" id="2649997"/>
    <lineage>
        <taxon>Eukaryota</taxon>
        <taxon>Viridiplantae</taxon>
        <taxon>Chlorophyta</taxon>
        <taxon>core chlorophytes</taxon>
        <taxon>Trebouxiophyceae</taxon>
        <taxon>Chlorellales</taxon>
        <taxon>Chlorellaceae</taxon>
        <taxon>Chlorella clade</taxon>
        <taxon>Chlorella</taxon>
    </lineage>
</organism>
<feature type="region of interest" description="Disordered" evidence="1">
    <location>
        <begin position="229"/>
        <end position="261"/>
    </location>
</feature>
<sequence>MIGARGRVALCLGLLLLASTASGRQLQAEAEHPVVGVVAPVVGTVPLERGPAPGPEGALLLTGPPILVAGTITVPVAEPGRETTTTTRGLKQAGEEAGENYAPSSEGKENGGRKLLQASAGEEAGENYAPSSEGKEGNGRKLLQASANIAPTTVAVLGAPVAESLLGGGGSGRRLQQGGSSLASQLLAPIAESLTAAQPSTGRRLQQASENSVAAQLLAPLAESLSIGQPGTGRRLQQGAGDVGGGLGVERTIPATESRGC</sequence>
<name>A0AAD5DT85_9CHLO</name>
<dbReference type="EMBL" id="JADXDR010000049">
    <property type="protein sequence ID" value="KAI7842741.1"/>
    <property type="molecule type" value="Genomic_DNA"/>
</dbReference>
<evidence type="ECO:0000313" key="3">
    <source>
        <dbReference type="EMBL" id="KAI7842741.1"/>
    </source>
</evidence>
<gene>
    <name evidence="3" type="ORF">COHA_003670</name>
</gene>
<comment type="caution">
    <text evidence="3">The sequence shown here is derived from an EMBL/GenBank/DDBJ whole genome shotgun (WGS) entry which is preliminary data.</text>
</comment>
<evidence type="ECO:0000256" key="2">
    <source>
        <dbReference type="SAM" id="SignalP"/>
    </source>
</evidence>
<evidence type="ECO:0000256" key="1">
    <source>
        <dbReference type="SAM" id="MobiDB-lite"/>
    </source>
</evidence>
<dbReference type="AlphaFoldDB" id="A0AAD5DT85"/>
<feature type="signal peptide" evidence="2">
    <location>
        <begin position="1"/>
        <end position="23"/>
    </location>
</feature>